<sequence>MKTPPFKPLASLVGALLLTAMSSIADPIVLNPTDPQTIIVRDGLTATMTVTGGSNTDEKIGYRWYKVNTAVAGPEDDVRVVDGGGISGSATGTLKFTGAKGEQSGDYYAEVFERVEPFPEISSPIFTLQVNVRPKIATPPASGQPQSATVSQGEGVSLAVVLTPDTTTAGLTYQWQKNNVDIPTAVNPTADEATFVIPVASVGNETTEGAQWPDAASYRVKIVSSLTNTTLFSKAAVLKVNSQPFILTQPAAATGGTLYVANKATGKLSVLSGGNPKLEYQWEKVNGTAETTDDDVLNAKASSLSVKEEGTYRVRVKNFLSGTPLGTISNYANVVVLNKPTEVGTIVATSNKPAQPNAKGEFEANDVGGDTEVTLTVTPNVDDTGVLEYQWQKDGKNIFDEPAGTAGVTGAQTAAIKFAPLSWTHRGVYRCVIKNKVGVYTSKTFALKVNSKPLLITPPTDLLGIKDKAVTFSLVAGGNAPLTYKWYRESQPETVLGTAAKFTRSKLGDSDEGNYYCVISNSFGTFTTELVNLQVDAPVKIGLQPAAAAVTSGNTLTLSISTSQGDGPIKYQWQRNNVNLTNSPRITGAQTTVTGPAGLRDTVQLVITDLTTADAGSYRCIVSNVNDTVKVTSATAKVTVLTAPFFLVDGQPLDKEVFEDSNVSFIVKAGGSPTLKYQWEKASSLAGPWTALVGKTAATLTLTNVQLDPEIGNQGFYRCVVNNATGVPATSNPAQLTINLIPDPVITSFTPHKARKNEKIRISGTNLEFVKSVRFKNADTGTLVTPVKEPGGTILIPVPAAGFLDGEEVELFAISKNGSDGSGSETFSRSAAQVNDRNNPTIIVGSTFPATQGATTAGLEGESLTFSEPEVRGLPATGLGEAVYTWVFPKAGRYGAVVNSNFQVWLGYDFDGTYDEDYDFLNRVYRVEFVVADDNTPVKFYVFGVDGTGFNLEDFGSYALQVVYQGPVLGPAPVQTSGSASLAKWQTDGETGNLRMVQTDEGSEKSSFTGSSAEGAQPTVLWTDASEVQAGPDSVVRTEWTMDIDQAGAGTKGHFGWQVTGSNGSPLGQLQFSVEDGAIYAVQPNGTRTALEPVLVPGSSHRFEITTDLGNATWQARIDGVALGDPLPLPANSGFGDVSVIWYPASGSAQPTMTFDGVTVTVD</sequence>
<feature type="signal peptide" evidence="6">
    <location>
        <begin position="1"/>
        <end position="25"/>
    </location>
</feature>
<dbReference type="InterPro" id="IPR036179">
    <property type="entry name" value="Ig-like_dom_sf"/>
</dbReference>
<dbReference type="SUPFAM" id="SSF48726">
    <property type="entry name" value="Immunoglobulin"/>
    <property type="match status" value="5"/>
</dbReference>
<feature type="domain" description="Ig-like" evidence="7">
    <location>
        <begin position="538"/>
        <end position="639"/>
    </location>
</feature>
<organism evidence="8 9">
    <name type="scientific">Prosthecobacter algae</name>
    <dbReference type="NCBI Taxonomy" id="1144682"/>
    <lineage>
        <taxon>Bacteria</taxon>
        <taxon>Pseudomonadati</taxon>
        <taxon>Verrucomicrobiota</taxon>
        <taxon>Verrucomicrobiia</taxon>
        <taxon>Verrucomicrobiales</taxon>
        <taxon>Verrucomicrobiaceae</taxon>
        <taxon>Prosthecobacter</taxon>
    </lineage>
</organism>
<keyword evidence="2" id="KW-0472">Membrane</keyword>
<comment type="caution">
    <text evidence="8">The sequence shown here is derived from an EMBL/GenBank/DDBJ whole genome shotgun (WGS) entry which is preliminary data.</text>
</comment>
<feature type="domain" description="Ig-like" evidence="7">
    <location>
        <begin position="644"/>
        <end position="737"/>
    </location>
</feature>
<comment type="subcellular location">
    <subcellularLocation>
        <location evidence="1">Membrane</location>
        <topology evidence="1">Single-pass type I membrane protein</topology>
    </subcellularLocation>
</comment>
<feature type="chain" id="PRO_5045512379" description="Ig-like domain-containing protein" evidence="6">
    <location>
        <begin position="26"/>
        <end position="1163"/>
    </location>
</feature>
<evidence type="ECO:0000256" key="4">
    <source>
        <dbReference type="ARBA" id="ARBA00023180"/>
    </source>
</evidence>
<dbReference type="SMART" id="SM00409">
    <property type="entry name" value="IG"/>
    <property type="match status" value="5"/>
</dbReference>
<dbReference type="InterPro" id="IPR013783">
    <property type="entry name" value="Ig-like_fold"/>
</dbReference>
<keyword evidence="4" id="KW-0325">Glycoprotein</keyword>
<protein>
    <recommendedName>
        <fullName evidence="7">Ig-like domain-containing protein</fullName>
    </recommendedName>
</protein>
<dbReference type="InterPro" id="IPR007110">
    <property type="entry name" value="Ig-like_dom"/>
</dbReference>
<evidence type="ECO:0000256" key="5">
    <source>
        <dbReference type="ARBA" id="ARBA00023319"/>
    </source>
</evidence>
<dbReference type="PANTHER" id="PTHR11640">
    <property type="entry name" value="NEPHRIN"/>
    <property type="match status" value="1"/>
</dbReference>
<proteinExistence type="predicted"/>
<feature type="domain" description="Ig-like" evidence="7">
    <location>
        <begin position="453"/>
        <end position="532"/>
    </location>
</feature>
<keyword evidence="6" id="KW-0732">Signal</keyword>
<dbReference type="Gene3D" id="2.60.40.10">
    <property type="entry name" value="Immunoglobulins"/>
    <property type="match status" value="7"/>
</dbReference>
<dbReference type="PROSITE" id="PS50835">
    <property type="entry name" value="IG_LIKE"/>
    <property type="match status" value="4"/>
</dbReference>
<keyword evidence="5" id="KW-0393">Immunoglobulin domain</keyword>
<accession>A0ABP9NZI1</accession>
<gene>
    <name evidence="8" type="ORF">GCM10023213_12870</name>
</gene>
<keyword evidence="9" id="KW-1185">Reference proteome</keyword>
<evidence type="ECO:0000256" key="6">
    <source>
        <dbReference type="SAM" id="SignalP"/>
    </source>
</evidence>
<dbReference type="InterPro" id="IPR051275">
    <property type="entry name" value="Cell_adhesion_signaling"/>
</dbReference>
<dbReference type="Proteomes" id="UP001499852">
    <property type="component" value="Unassembled WGS sequence"/>
</dbReference>
<feature type="domain" description="Ig-like" evidence="7">
    <location>
        <begin position="134"/>
        <end position="233"/>
    </location>
</feature>
<dbReference type="RefSeq" id="WP_345735542.1">
    <property type="nucleotide sequence ID" value="NZ_BAABIA010000002.1"/>
</dbReference>
<dbReference type="PANTHER" id="PTHR11640:SF158">
    <property type="entry name" value="V-SET AND IMMUNOGLOBULIN DOMAIN-CONTAINING PROTEIN 10-LIKE 2"/>
    <property type="match status" value="1"/>
</dbReference>
<reference evidence="9" key="1">
    <citation type="journal article" date="2019" name="Int. J. Syst. Evol. Microbiol.">
        <title>The Global Catalogue of Microorganisms (GCM) 10K type strain sequencing project: providing services to taxonomists for standard genome sequencing and annotation.</title>
        <authorList>
            <consortium name="The Broad Institute Genomics Platform"/>
            <consortium name="The Broad Institute Genome Sequencing Center for Infectious Disease"/>
            <person name="Wu L."/>
            <person name="Ma J."/>
        </authorList>
    </citation>
    <scope>NUCLEOTIDE SEQUENCE [LARGE SCALE GENOMIC DNA]</scope>
    <source>
        <strain evidence="9">JCM 18053</strain>
    </source>
</reference>
<keyword evidence="3" id="KW-1015">Disulfide bond</keyword>
<dbReference type="InterPro" id="IPR003599">
    <property type="entry name" value="Ig_sub"/>
</dbReference>
<evidence type="ECO:0000256" key="3">
    <source>
        <dbReference type="ARBA" id="ARBA00023157"/>
    </source>
</evidence>
<evidence type="ECO:0000313" key="8">
    <source>
        <dbReference type="EMBL" id="GAA5136946.1"/>
    </source>
</evidence>
<dbReference type="CDD" id="cd00096">
    <property type="entry name" value="Ig"/>
    <property type="match status" value="3"/>
</dbReference>
<evidence type="ECO:0000256" key="1">
    <source>
        <dbReference type="ARBA" id="ARBA00004479"/>
    </source>
</evidence>
<evidence type="ECO:0000256" key="2">
    <source>
        <dbReference type="ARBA" id="ARBA00023136"/>
    </source>
</evidence>
<dbReference type="Pfam" id="PF13927">
    <property type="entry name" value="Ig_3"/>
    <property type="match status" value="1"/>
</dbReference>
<name>A0ABP9NZI1_9BACT</name>
<evidence type="ECO:0000313" key="9">
    <source>
        <dbReference type="Proteomes" id="UP001499852"/>
    </source>
</evidence>
<evidence type="ECO:0000259" key="7">
    <source>
        <dbReference type="PROSITE" id="PS50835"/>
    </source>
</evidence>
<dbReference type="EMBL" id="BAABIA010000002">
    <property type="protein sequence ID" value="GAA5136946.1"/>
    <property type="molecule type" value="Genomic_DNA"/>
</dbReference>